<dbReference type="GO" id="GO:0030030">
    <property type="term" value="P:cell projection organization"/>
    <property type="evidence" value="ECO:0000318"/>
    <property type="project" value="GO_Central"/>
</dbReference>
<dbReference type="Gene3D" id="1.10.555.10">
    <property type="entry name" value="Rho GTPase activation protein"/>
    <property type="match status" value="1"/>
</dbReference>
<feature type="domain" description="PDZ" evidence="4">
    <location>
        <begin position="7"/>
        <end position="77"/>
    </location>
</feature>
<dbReference type="InterPro" id="IPR057459">
    <property type="entry name" value="SYDE1/2_C2"/>
</dbReference>
<dbReference type="HOGENOM" id="CLU_353469_0_0_1"/>
<keyword evidence="8" id="KW-1185">Reference proteome</keyword>
<dbReference type="EnsemblMetazoa" id="HelroT158463">
    <property type="protein sequence ID" value="HelroP158463"/>
    <property type="gene ID" value="HelroG158463"/>
</dbReference>
<dbReference type="KEGG" id="hro:HELRODRAFT_158463"/>
<feature type="region of interest" description="Disordered" evidence="2">
    <location>
        <begin position="485"/>
        <end position="545"/>
    </location>
</feature>
<dbReference type="SUPFAM" id="SSF48350">
    <property type="entry name" value="GTPase activation domain, GAP"/>
    <property type="match status" value="1"/>
</dbReference>
<organism evidence="7 8">
    <name type="scientific">Helobdella robusta</name>
    <name type="common">Californian leech</name>
    <dbReference type="NCBI Taxonomy" id="6412"/>
    <lineage>
        <taxon>Eukaryota</taxon>
        <taxon>Metazoa</taxon>
        <taxon>Spiralia</taxon>
        <taxon>Lophotrochozoa</taxon>
        <taxon>Annelida</taxon>
        <taxon>Clitellata</taxon>
        <taxon>Hirudinea</taxon>
        <taxon>Rhynchobdellida</taxon>
        <taxon>Glossiphoniidae</taxon>
        <taxon>Helobdella</taxon>
    </lineage>
</organism>
<evidence type="ECO:0000313" key="6">
    <source>
        <dbReference type="EMBL" id="ESO12054.1"/>
    </source>
</evidence>
<sequence length="795" mass="89731">MEESIQTVEIIKQPGQTLGFYIREGNGIDRWNGVFVSRIAQGSVVAKNNLLRVNDEIMSVNTINVQQMSLDDVVILMSIAKRLVLTIRVNKNSKPHCQLEHAEVISPREQAVRDGRPPVVILKSGFNSLPYNDMSVDDRSQEKLSSSNNFYNINTDSRQILLPSHKVSDVYGTLPRYTVPFINTSAIQSLSPRQIILGSQQGNIRFSQQVGNFSPPRLSHFQTEITPDGEMVYGQQPASQYSHHRRTPSDQFYEIGFRSDDWLDARNKAGMLSANTGERASVLRNTRNINHTKILPNGQLCQIDQYSSDSEATPRYQKSRNRYKTYTQLFPVANDLERNQMLLNSMTLSRASSLIRNKNSGSVADLSTTSLYCDPNFGFLTHGSLNNPYQLNDSLTISQDDYNIWLNRQLIQCNNDIATVQSIPTPVSIQYSLQPRVHPQFQNYRLTRKLSTDSLLDYKTYKMNEATDYATYRKGDNRLGSWISSGTSFSKSSRTPSNIRNRSNILQQSKSKSQSISTNTTVTSLSSANPTNSKSNTSTNFKSKSNQLSRVPIKIQTEQFYNCPSADISSNASPLMGKLKINVLCGHGLKSTKTALRDLYCVIEVDSMPAARTMVRTGALNFDWDETFDIDIVKSHKIQFLIYSWDRDTRHQLCFTATVPISYVIATQTKSDIPCLDSPSIKLAIKLDPKGTLYVELTFVDIYLTLQRTKSNKRNTLFGVDLKEIIHREKSGNNVPLLVQRCVREIETRGVGQLGLYRLSGSMKRKQQLIEEFEKNIRLADLSPDGVSDVNVFTS</sequence>
<dbReference type="Gene3D" id="2.60.40.150">
    <property type="entry name" value="C2 domain"/>
    <property type="match status" value="1"/>
</dbReference>
<dbReference type="PANTHER" id="PTHR46150">
    <property type="entry name" value="RHO GTPASE-ACTIVATING PROTEIN 100F"/>
    <property type="match status" value="1"/>
</dbReference>
<protein>
    <recommendedName>
        <fullName evidence="9">PDZ domain-containing protein</fullName>
    </recommendedName>
</protein>
<evidence type="ECO:0000259" key="4">
    <source>
        <dbReference type="PROSITE" id="PS50106"/>
    </source>
</evidence>
<dbReference type="EMBL" id="KB095811">
    <property type="protein sequence ID" value="ESO12054.1"/>
    <property type="molecule type" value="Genomic_DNA"/>
</dbReference>
<dbReference type="SUPFAM" id="SSF49562">
    <property type="entry name" value="C2 domain (Calcium/lipid-binding domain, CaLB)"/>
    <property type="match status" value="1"/>
</dbReference>
<feature type="domain" description="Rho-GAP" evidence="5">
    <location>
        <begin position="720"/>
        <end position="795"/>
    </location>
</feature>
<dbReference type="SMART" id="SM00228">
    <property type="entry name" value="PDZ"/>
    <property type="match status" value="1"/>
</dbReference>
<proteinExistence type="predicted"/>
<dbReference type="GO" id="GO:0007165">
    <property type="term" value="P:signal transduction"/>
    <property type="evidence" value="ECO:0007669"/>
    <property type="project" value="InterPro"/>
</dbReference>
<dbReference type="GO" id="GO:0016477">
    <property type="term" value="P:cell migration"/>
    <property type="evidence" value="ECO:0000318"/>
    <property type="project" value="GO_Central"/>
</dbReference>
<dbReference type="GO" id="GO:0005096">
    <property type="term" value="F:GTPase activator activity"/>
    <property type="evidence" value="ECO:0000318"/>
    <property type="project" value="GO_Central"/>
</dbReference>
<name>T1EMT7_HELRO</name>
<dbReference type="STRING" id="6412.T1EMT7"/>
<dbReference type="InterPro" id="IPR008936">
    <property type="entry name" value="Rho_GTPase_activation_prot"/>
</dbReference>
<evidence type="ECO:0000259" key="3">
    <source>
        <dbReference type="PROSITE" id="PS50004"/>
    </source>
</evidence>
<dbReference type="PROSITE" id="PS50004">
    <property type="entry name" value="C2"/>
    <property type="match status" value="1"/>
</dbReference>
<dbReference type="Proteomes" id="UP000015101">
    <property type="component" value="Unassembled WGS sequence"/>
</dbReference>
<dbReference type="eggNOG" id="KOG1452">
    <property type="taxonomic scope" value="Eukaryota"/>
</dbReference>
<evidence type="ECO:0000256" key="2">
    <source>
        <dbReference type="SAM" id="MobiDB-lite"/>
    </source>
</evidence>
<dbReference type="InterPro" id="IPR000198">
    <property type="entry name" value="RhoGAP_dom"/>
</dbReference>
<dbReference type="RefSeq" id="XP_009008774.1">
    <property type="nucleotide sequence ID" value="XM_009010526.1"/>
</dbReference>
<dbReference type="EMBL" id="AMQM01000045">
    <property type="status" value="NOT_ANNOTATED_CDS"/>
    <property type="molecule type" value="Genomic_DNA"/>
</dbReference>
<evidence type="ECO:0000313" key="8">
    <source>
        <dbReference type="Proteomes" id="UP000015101"/>
    </source>
</evidence>
<feature type="domain" description="C2" evidence="3">
    <location>
        <begin position="560"/>
        <end position="674"/>
    </location>
</feature>
<dbReference type="GO" id="GO:0046578">
    <property type="term" value="P:regulation of Ras protein signal transduction"/>
    <property type="evidence" value="ECO:0000318"/>
    <property type="project" value="GO_Central"/>
</dbReference>
<dbReference type="SUPFAM" id="SSF50156">
    <property type="entry name" value="PDZ domain-like"/>
    <property type="match status" value="1"/>
</dbReference>
<dbReference type="PROSITE" id="PS50106">
    <property type="entry name" value="PDZ"/>
    <property type="match status" value="1"/>
</dbReference>
<reference evidence="7" key="3">
    <citation type="submission" date="2015-06" db="UniProtKB">
        <authorList>
            <consortium name="EnsemblMetazoa"/>
        </authorList>
    </citation>
    <scope>IDENTIFICATION</scope>
</reference>
<evidence type="ECO:0000259" key="5">
    <source>
        <dbReference type="PROSITE" id="PS50238"/>
    </source>
</evidence>
<dbReference type="AlphaFoldDB" id="T1EMT7"/>
<dbReference type="Pfam" id="PF00620">
    <property type="entry name" value="RhoGAP"/>
    <property type="match status" value="1"/>
</dbReference>
<dbReference type="CTD" id="20197887"/>
<dbReference type="InterPro" id="IPR035892">
    <property type="entry name" value="C2_domain_sf"/>
</dbReference>
<dbReference type="InterPro" id="IPR052118">
    <property type="entry name" value="Rho-GAP_regulator"/>
</dbReference>
<accession>T1EMT7</accession>
<keyword evidence="1" id="KW-0343">GTPase activation</keyword>
<dbReference type="PANTHER" id="PTHR46150:SF3">
    <property type="entry name" value="RHO GTPASE-ACTIVATING PROTEIN 100F"/>
    <property type="match status" value="1"/>
</dbReference>
<dbReference type="InterPro" id="IPR000008">
    <property type="entry name" value="C2_dom"/>
</dbReference>
<dbReference type="SMART" id="SM00239">
    <property type="entry name" value="C2"/>
    <property type="match status" value="1"/>
</dbReference>
<dbReference type="OrthoDB" id="120383at2759"/>
<dbReference type="Pfam" id="PF25336">
    <property type="entry name" value="C2_SYDE"/>
    <property type="match status" value="1"/>
</dbReference>
<dbReference type="Gene3D" id="2.30.42.10">
    <property type="match status" value="1"/>
</dbReference>
<dbReference type="PROSITE" id="PS50238">
    <property type="entry name" value="RHOGAP"/>
    <property type="match status" value="1"/>
</dbReference>
<dbReference type="GO" id="GO:0097060">
    <property type="term" value="C:synaptic membrane"/>
    <property type="evidence" value="ECO:0000318"/>
    <property type="project" value="GO_Central"/>
</dbReference>
<gene>
    <name evidence="7" type="primary">20197887</name>
    <name evidence="6" type="ORF">HELRODRAFT_158463</name>
</gene>
<evidence type="ECO:0008006" key="9">
    <source>
        <dbReference type="Google" id="ProtNLM"/>
    </source>
</evidence>
<dbReference type="CDD" id="cd00030">
    <property type="entry name" value="C2"/>
    <property type="match status" value="1"/>
</dbReference>
<dbReference type="CDD" id="cd06718">
    <property type="entry name" value="PDZ_Par6-like"/>
    <property type="match status" value="1"/>
</dbReference>
<dbReference type="InParanoid" id="T1EMT7"/>
<dbReference type="GeneID" id="20197887"/>
<dbReference type="InterPro" id="IPR036034">
    <property type="entry name" value="PDZ_sf"/>
</dbReference>
<dbReference type="OMA" id="ATTCQKG"/>
<evidence type="ECO:0000256" key="1">
    <source>
        <dbReference type="ARBA" id="ARBA00022468"/>
    </source>
</evidence>
<reference evidence="8" key="1">
    <citation type="submission" date="2012-12" db="EMBL/GenBank/DDBJ databases">
        <authorList>
            <person name="Hellsten U."/>
            <person name="Grimwood J."/>
            <person name="Chapman J.A."/>
            <person name="Shapiro H."/>
            <person name="Aerts A."/>
            <person name="Otillar R.P."/>
            <person name="Terry A.Y."/>
            <person name="Boore J.L."/>
            <person name="Simakov O."/>
            <person name="Marletaz F."/>
            <person name="Cho S.-J."/>
            <person name="Edsinger-Gonzales E."/>
            <person name="Havlak P."/>
            <person name="Kuo D.-H."/>
            <person name="Larsson T."/>
            <person name="Lv J."/>
            <person name="Arendt D."/>
            <person name="Savage R."/>
            <person name="Osoegawa K."/>
            <person name="de Jong P."/>
            <person name="Lindberg D.R."/>
            <person name="Seaver E.C."/>
            <person name="Weisblat D.A."/>
            <person name="Putnam N.H."/>
            <person name="Grigoriev I.V."/>
            <person name="Rokhsar D.S."/>
        </authorList>
    </citation>
    <scope>NUCLEOTIDE SEQUENCE</scope>
</reference>
<dbReference type="InterPro" id="IPR001478">
    <property type="entry name" value="PDZ"/>
</dbReference>
<reference evidence="6 8" key="2">
    <citation type="journal article" date="2013" name="Nature">
        <title>Insights into bilaterian evolution from three spiralian genomes.</title>
        <authorList>
            <person name="Simakov O."/>
            <person name="Marletaz F."/>
            <person name="Cho S.J."/>
            <person name="Edsinger-Gonzales E."/>
            <person name="Havlak P."/>
            <person name="Hellsten U."/>
            <person name="Kuo D.H."/>
            <person name="Larsson T."/>
            <person name="Lv J."/>
            <person name="Arendt D."/>
            <person name="Savage R."/>
            <person name="Osoegawa K."/>
            <person name="de Jong P."/>
            <person name="Grimwood J."/>
            <person name="Chapman J.A."/>
            <person name="Shapiro H."/>
            <person name="Aerts A."/>
            <person name="Otillar R.P."/>
            <person name="Terry A.Y."/>
            <person name="Boore J.L."/>
            <person name="Grigoriev I.V."/>
            <person name="Lindberg D.R."/>
            <person name="Seaver E.C."/>
            <person name="Weisblat D.A."/>
            <person name="Putnam N.H."/>
            <person name="Rokhsar D.S."/>
        </authorList>
    </citation>
    <scope>NUCLEOTIDE SEQUENCE</scope>
</reference>
<evidence type="ECO:0000313" key="7">
    <source>
        <dbReference type="EnsemblMetazoa" id="HelroP158463"/>
    </source>
</evidence>
<dbReference type="Pfam" id="PF00595">
    <property type="entry name" value="PDZ"/>
    <property type="match status" value="1"/>
</dbReference>